<dbReference type="EMBL" id="JBHSFN010000028">
    <property type="protein sequence ID" value="MFC4591044.1"/>
    <property type="molecule type" value="Genomic_DNA"/>
</dbReference>
<name>A0ABV9ESJ1_9ACTN</name>
<evidence type="ECO:0000313" key="1">
    <source>
        <dbReference type="EMBL" id="MFC4591044.1"/>
    </source>
</evidence>
<proteinExistence type="predicted"/>
<evidence type="ECO:0000313" key="2">
    <source>
        <dbReference type="Proteomes" id="UP001595891"/>
    </source>
</evidence>
<comment type="caution">
    <text evidence="1">The sequence shown here is derived from an EMBL/GenBank/DDBJ whole genome shotgun (WGS) entry which is preliminary data.</text>
</comment>
<dbReference type="Proteomes" id="UP001595891">
    <property type="component" value="Unassembled WGS sequence"/>
</dbReference>
<protein>
    <submittedName>
        <fullName evidence="1">Uncharacterized protein</fullName>
    </submittedName>
</protein>
<keyword evidence="2" id="KW-1185">Reference proteome</keyword>
<reference evidence="2" key="1">
    <citation type="journal article" date="2019" name="Int. J. Syst. Evol. Microbiol.">
        <title>The Global Catalogue of Microorganisms (GCM) 10K type strain sequencing project: providing services to taxonomists for standard genome sequencing and annotation.</title>
        <authorList>
            <consortium name="The Broad Institute Genomics Platform"/>
            <consortium name="The Broad Institute Genome Sequencing Center for Infectious Disease"/>
            <person name="Wu L."/>
            <person name="Ma J."/>
        </authorList>
    </citation>
    <scope>NUCLEOTIDE SEQUENCE [LARGE SCALE GENOMIC DNA]</scope>
    <source>
        <strain evidence="2">CCUG 49560</strain>
    </source>
</reference>
<organism evidence="1 2">
    <name type="scientific">Sphaerisporangium corydalis</name>
    <dbReference type="NCBI Taxonomy" id="1441875"/>
    <lineage>
        <taxon>Bacteria</taxon>
        <taxon>Bacillati</taxon>
        <taxon>Actinomycetota</taxon>
        <taxon>Actinomycetes</taxon>
        <taxon>Streptosporangiales</taxon>
        <taxon>Streptosporangiaceae</taxon>
        <taxon>Sphaerisporangium</taxon>
    </lineage>
</organism>
<gene>
    <name evidence="1" type="ORF">ACFO8L_33465</name>
</gene>
<accession>A0ABV9ESJ1</accession>
<dbReference type="RefSeq" id="WP_262843571.1">
    <property type="nucleotide sequence ID" value="NZ_JANZYP010000019.1"/>
</dbReference>
<sequence length="343" mass="35540">MDGFFVDYSGLKDLHQDYSARQPDVNGFFRTFEELHPRPEDFPEAAGDSRLRIDEQSAQAVTAAGLLSAGHPGTTLKVQTMAYRYGQAEDATTGATTTLAEGPGAVPAVLAEGPGEDEQRPLAPRLGADMVQISALIGSVAGYYRGARLGGSALMSVGGLVGSGLVTLAATIIVQDNVRDPDVWAQRGRAAAQLRDGLTEHADGVHHAAGVSGENLKGEAGDTFRGFVATDVVAPNRTLADAAGEISLYSLAAGDAQKTFNDRITVGSGLATLASAPAAYLYPPLQVSVAILWLMYVMHCRDDLRSGYAAAAGHLSRTGELSTVNAKLRGGTGTGGAPATVTI</sequence>